<protein>
    <recommendedName>
        <fullName evidence="7">Rhodopsin domain-containing protein</fullName>
    </recommendedName>
</protein>
<feature type="transmembrane region" description="Helical" evidence="6">
    <location>
        <begin position="136"/>
        <end position="160"/>
    </location>
</feature>
<organism evidence="8 9">
    <name type="scientific">Trematosphaeria pertusa</name>
    <dbReference type="NCBI Taxonomy" id="390896"/>
    <lineage>
        <taxon>Eukaryota</taxon>
        <taxon>Fungi</taxon>
        <taxon>Dikarya</taxon>
        <taxon>Ascomycota</taxon>
        <taxon>Pezizomycotina</taxon>
        <taxon>Dothideomycetes</taxon>
        <taxon>Pleosporomycetidae</taxon>
        <taxon>Pleosporales</taxon>
        <taxon>Massarineae</taxon>
        <taxon>Trematosphaeriaceae</taxon>
        <taxon>Trematosphaeria</taxon>
    </lineage>
</organism>
<keyword evidence="3 6" id="KW-1133">Transmembrane helix</keyword>
<dbReference type="InterPro" id="IPR049326">
    <property type="entry name" value="Rhodopsin_dom_fungi"/>
</dbReference>
<evidence type="ECO:0000259" key="7">
    <source>
        <dbReference type="Pfam" id="PF20684"/>
    </source>
</evidence>
<dbReference type="OrthoDB" id="444631at2759"/>
<keyword evidence="4 6" id="KW-0472">Membrane</keyword>
<dbReference type="Pfam" id="PF20684">
    <property type="entry name" value="Fung_rhodopsin"/>
    <property type="match status" value="1"/>
</dbReference>
<dbReference type="PANTHER" id="PTHR33048">
    <property type="entry name" value="PTH11-LIKE INTEGRAL MEMBRANE PROTEIN (AFU_ORTHOLOGUE AFUA_5G11245)"/>
    <property type="match status" value="1"/>
</dbReference>
<comment type="similarity">
    <text evidence="5">Belongs to the SAT4 family.</text>
</comment>
<dbReference type="Proteomes" id="UP000800094">
    <property type="component" value="Unassembled WGS sequence"/>
</dbReference>
<gene>
    <name evidence="8" type="ORF">BU26DRAFT_129331</name>
</gene>
<dbReference type="RefSeq" id="XP_033677602.1">
    <property type="nucleotide sequence ID" value="XM_033819628.1"/>
</dbReference>
<reference evidence="8" key="1">
    <citation type="journal article" date="2020" name="Stud. Mycol.">
        <title>101 Dothideomycetes genomes: a test case for predicting lifestyles and emergence of pathogens.</title>
        <authorList>
            <person name="Haridas S."/>
            <person name="Albert R."/>
            <person name="Binder M."/>
            <person name="Bloem J."/>
            <person name="Labutti K."/>
            <person name="Salamov A."/>
            <person name="Andreopoulos B."/>
            <person name="Baker S."/>
            <person name="Barry K."/>
            <person name="Bills G."/>
            <person name="Bluhm B."/>
            <person name="Cannon C."/>
            <person name="Castanera R."/>
            <person name="Culley D."/>
            <person name="Daum C."/>
            <person name="Ezra D."/>
            <person name="Gonzalez J."/>
            <person name="Henrissat B."/>
            <person name="Kuo A."/>
            <person name="Liang C."/>
            <person name="Lipzen A."/>
            <person name="Lutzoni F."/>
            <person name="Magnuson J."/>
            <person name="Mondo S."/>
            <person name="Nolan M."/>
            <person name="Ohm R."/>
            <person name="Pangilinan J."/>
            <person name="Park H.-J."/>
            <person name="Ramirez L."/>
            <person name="Alfaro M."/>
            <person name="Sun H."/>
            <person name="Tritt A."/>
            <person name="Yoshinaga Y."/>
            <person name="Zwiers L.-H."/>
            <person name="Turgeon B."/>
            <person name="Goodwin S."/>
            <person name="Spatafora J."/>
            <person name="Crous P."/>
            <person name="Grigoriev I."/>
        </authorList>
    </citation>
    <scope>NUCLEOTIDE SEQUENCE</scope>
    <source>
        <strain evidence="8">CBS 122368</strain>
    </source>
</reference>
<evidence type="ECO:0000256" key="6">
    <source>
        <dbReference type="SAM" id="Phobius"/>
    </source>
</evidence>
<dbReference type="AlphaFoldDB" id="A0A6A6HXT9"/>
<evidence type="ECO:0000256" key="3">
    <source>
        <dbReference type="ARBA" id="ARBA00022989"/>
    </source>
</evidence>
<keyword evidence="9" id="KW-1185">Reference proteome</keyword>
<dbReference type="InterPro" id="IPR052337">
    <property type="entry name" value="SAT4-like"/>
</dbReference>
<evidence type="ECO:0000256" key="5">
    <source>
        <dbReference type="ARBA" id="ARBA00038359"/>
    </source>
</evidence>
<evidence type="ECO:0000313" key="8">
    <source>
        <dbReference type="EMBL" id="KAF2242598.1"/>
    </source>
</evidence>
<dbReference type="GO" id="GO:0016020">
    <property type="term" value="C:membrane"/>
    <property type="evidence" value="ECO:0007669"/>
    <property type="project" value="UniProtKB-SubCell"/>
</dbReference>
<feature type="transmembrane region" description="Helical" evidence="6">
    <location>
        <begin position="258"/>
        <end position="278"/>
    </location>
</feature>
<proteinExistence type="inferred from homology"/>
<sequence>MSSAQAPALSEDYLNANKGPQVLAIIIVFPCLALITVGLRLYTRFKIVNNPSYEDFAILIALVFSVATSICQGFQVYNGMGRHIQAITLEQGIGSLKALFASIMMYNFGLTLTKVSIILQYLRITVDRGVRKSCKILMYITLFNCFQTFITGIFSCYPVAKFWDDRIPGGCVNKPALWYANAAINICQDIWLITLPIFILRKLQMPRREKISLILILGLGGFASLASVFRLHALYIVAASQDITWDNPGTATWSAMELNIGIICASLPTLRALFAKFFPNTFSSSIISAADHAHRNSDRSGEDRLVSPPNMAQIADGGILVQKEIQVGDVENGTGTFLASDSEVESQRGQPGIAIRAEIIEPEMVARR</sequence>
<feature type="transmembrane region" description="Helical" evidence="6">
    <location>
        <begin position="180"/>
        <end position="200"/>
    </location>
</feature>
<dbReference type="PANTHER" id="PTHR33048:SF47">
    <property type="entry name" value="INTEGRAL MEMBRANE PROTEIN-RELATED"/>
    <property type="match status" value="1"/>
</dbReference>
<evidence type="ECO:0000256" key="2">
    <source>
        <dbReference type="ARBA" id="ARBA00022692"/>
    </source>
</evidence>
<feature type="transmembrane region" description="Helical" evidence="6">
    <location>
        <begin position="98"/>
        <end position="124"/>
    </location>
</feature>
<feature type="transmembrane region" description="Helical" evidence="6">
    <location>
        <begin position="212"/>
        <end position="238"/>
    </location>
</feature>
<name>A0A6A6HXT9_9PLEO</name>
<accession>A0A6A6HXT9</accession>
<evidence type="ECO:0000256" key="4">
    <source>
        <dbReference type="ARBA" id="ARBA00023136"/>
    </source>
</evidence>
<dbReference type="GeneID" id="54572958"/>
<evidence type="ECO:0000256" key="1">
    <source>
        <dbReference type="ARBA" id="ARBA00004141"/>
    </source>
</evidence>
<feature type="transmembrane region" description="Helical" evidence="6">
    <location>
        <begin position="55"/>
        <end position="78"/>
    </location>
</feature>
<feature type="transmembrane region" description="Helical" evidence="6">
    <location>
        <begin position="22"/>
        <end position="43"/>
    </location>
</feature>
<dbReference type="EMBL" id="ML987207">
    <property type="protein sequence ID" value="KAF2242598.1"/>
    <property type="molecule type" value="Genomic_DNA"/>
</dbReference>
<evidence type="ECO:0000313" key="9">
    <source>
        <dbReference type="Proteomes" id="UP000800094"/>
    </source>
</evidence>
<feature type="domain" description="Rhodopsin" evidence="7">
    <location>
        <begin position="39"/>
        <end position="275"/>
    </location>
</feature>
<keyword evidence="2 6" id="KW-0812">Transmembrane</keyword>
<comment type="subcellular location">
    <subcellularLocation>
        <location evidence="1">Membrane</location>
        <topology evidence="1">Multi-pass membrane protein</topology>
    </subcellularLocation>
</comment>